<dbReference type="Pfam" id="PF01628">
    <property type="entry name" value="HrcA"/>
    <property type="match status" value="1"/>
</dbReference>
<dbReference type="PIRSF" id="PIRSF005485">
    <property type="entry name" value="HrcA"/>
    <property type="match status" value="1"/>
</dbReference>
<dbReference type="InterPro" id="IPR002571">
    <property type="entry name" value="HrcA"/>
</dbReference>
<feature type="domain" description="Heat-inducible transcription repressor HrcA C-terminal" evidence="6">
    <location>
        <begin position="142"/>
        <end position="365"/>
    </location>
</feature>
<reference evidence="7 8" key="1">
    <citation type="submission" date="2016-11" db="EMBL/GenBank/DDBJ databases">
        <authorList>
            <person name="Jaros S."/>
            <person name="Januszkiewicz K."/>
            <person name="Wedrychowicz H."/>
        </authorList>
    </citation>
    <scope>NUCLEOTIDE SEQUENCE [LARGE SCALE GENOMIC DNA]</scope>
    <source>
        <strain evidence="7 8">ATCC 23634</strain>
    </source>
</reference>
<dbReference type="SUPFAM" id="SSF46785">
    <property type="entry name" value="Winged helix' DNA-binding domain"/>
    <property type="match status" value="1"/>
</dbReference>
<comment type="function">
    <text evidence="5">Negative regulator of class I heat shock genes (grpE-dnaK-dnaJ and groELS operons). Prevents heat-shock induction of these operons.</text>
</comment>
<dbReference type="InterPro" id="IPR036390">
    <property type="entry name" value="WH_DNA-bd_sf"/>
</dbReference>
<dbReference type="InterPro" id="IPR021153">
    <property type="entry name" value="HrcA_C"/>
</dbReference>
<name>A0A1K2HYH7_9HYPH</name>
<dbReference type="STRING" id="665118.SAMN02983003_2294"/>
<dbReference type="Gene3D" id="1.10.10.10">
    <property type="entry name" value="Winged helix-like DNA-binding domain superfamily/Winged helix DNA-binding domain"/>
    <property type="match status" value="1"/>
</dbReference>
<dbReference type="EMBL" id="FPKU01000002">
    <property type="protein sequence ID" value="SFZ84937.1"/>
    <property type="molecule type" value="Genomic_DNA"/>
</dbReference>
<proteinExistence type="inferred from homology"/>
<evidence type="ECO:0000256" key="1">
    <source>
        <dbReference type="ARBA" id="ARBA00022491"/>
    </source>
</evidence>
<organism evidence="7 8">
    <name type="scientific">Devosia enhydra</name>
    <dbReference type="NCBI Taxonomy" id="665118"/>
    <lineage>
        <taxon>Bacteria</taxon>
        <taxon>Pseudomonadati</taxon>
        <taxon>Pseudomonadota</taxon>
        <taxon>Alphaproteobacteria</taxon>
        <taxon>Hyphomicrobiales</taxon>
        <taxon>Devosiaceae</taxon>
        <taxon>Devosia</taxon>
    </lineage>
</organism>
<keyword evidence="8" id="KW-1185">Reference proteome</keyword>
<dbReference type="Gene3D" id="3.30.390.60">
    <property type="entry name" value="Heat-inducible transcription repressor hrca homolog, domain 3"/>
    <property type="match status" value="1"/>
</dbReference>
<protein>
    <recommendedName>
        <fullName evidence="5">Heat-inducible transcription repressor HrcA</fullName>
    </recommendedName>
</protein>
<dbReference type="InterPro" id="IPR023120">
    <property type="entry name" value="WHTH_transcript_rep_HrcA_IDD"/>
</dbReference>
<evidence type="ECO:0000256" key="2">
    <source>
        <dbReference type="ARBA" id="ARBA00023015"/>
    </source>
</evidence>
<evidence type="ECO:0000256" key="4">
    <source>
        <dbReference type="ARBA" id="ARBA00023163"/>
    </source>
</evidence>
<evidence type="ECO:0000256" key="3">
    <source>
        <dbReference type="ARBA" id="ARBA00023016"/>
    </source>
</evidence>
<gene>
    <name evidence="5" type="primary">hrcA</name>
    <name evidence="7" type="ORF">SAMN02983003_2294</name>
</gene>
<keyword evidence="1 5" id="KW-0678">Repressor</keyword>
<dbReference type="NCBIfam" id="TIGR00331">
    <property type="entry name" value="hrcA"/>
    <property type="match status" value="1"/>
</dbReference>
<dbReference type="Proteomes" id="UP000183447">
    <property type="component" value="Unassembled WGS sequence"/>
</dbReference>
<dbReference type="HAMAP" id="MF_00081">
    <property type="entry name" value="HrcA"/>
    <property type="match status" value="1"/>
</dbReference>
<evidence type="ECO:0000313" key="8">
    <source>
        <dbReference type="Proteomes" id="UP000183447"/>
    </source>
</evidence>
<sequence>MRGVCFPAQFAYILIDAEIFSAPYRIMSRPAEEFLSVLNARSQDIFRKLVERYLETGLPVGSRDLSRILSIGLSPASVRNVMADLEDLGLIAPPHTSAGRAPTQEGLRFFVDAMLEVGAVDEAERSKIAQQIEGHSGQGDIEDILTEASTVLSGLSHGAGLVIAAKADMVLRHIEFVRLDAQTAMAILVGQDGSVENRVVPLPPGLTASALTQASNYLASIAVGRTLSEARAALAARRSEQKAELDELTRRLVESGLAELSDAPMASPTVIVRGRANLLNDAMASEDLQRIRELFDELESKTGLIELLGDAEKAQGVRIFIGSENKLFSLSGSSVILSPYRDANEKVVGVVGVIGPTRLNYARIVPVVDYTANVVSAMMGRKKQTRS</sequence>
<keyword evidence="3 5" id="KW-0346">Stress response</keyword>
<dbReference type="GO" id="GO:0003677">
    <property type="term" value="F:DNA binding"/>
    <property type="evidence" value="ECO:0007669"/>
    <property type="project" value="InterPro"/>
</dbReference>
<dbReference type="GO" id="GO:0045892">
    <property type="term" value="P:negative regulation of DNA-templated transcription"/>
    <property type="evidence" value="ECO:0007669"/>
    <property type="project" value="UniProtKB-UniRule"/>
</dbReference>
<dbReference type="InterPro" id="IPR029016">
    <property type="entry name" value="GAF-like_dom_sf"/>
</dbReference>
<accession>A0A1K2HYH7</accession>
<evidence type="ECO:0000256" key="5">
    <source>
        <dbReference type="HAMAP-Rule" id="MF_00081"/>
    </source>
</evidence>
<dbReference type="PANTHER" id="PTHR34824:SF1">
    <property type="entry name" value="HEAT-INDUCIBLE TRANSCRIPTION REPRESSOR HRCA"/>
    <property type="match status" value="1"/>
</dbReference>
<dbReference type="Gene3D" id="3.30.450.40">
    <property type="match status" value="1"/>
</dbReference>
<dbReference type="InterPro" id="IPR036388">
    <property type="entry name" value="WH-like_DNA-bd_sf"/>
</dbReference>
<keyword evidence="2 5" id="KW-0805">Transcription regulation</keyword>
<comment type="similarity">
    <text evidence="5">Belongs to the HrcA family.</text>
</comment>
<evidence type="ECO:0000259" key="6">
    <source>
        <dbReference type="Pfam" id="PF01628"/>
    </source>
</evidence>
<dbReference type="SUPFAM" id="SSF55781">
    <property type="entry name" value="GAF domain-like"/>
    <property type="match status" value="1"/>
</dbReference>
<keyword evidence="4 5" id="KW-0804">Transcription</keyword>
<dbReference type="PANTHER" id="PTHR34824">
    <property type="entry name" value="HEAT-INDUCIBLE TRANSCRIPTION REPRESSOR HRCA"/>
    <property type="match status" value="1"/>
</dbReference>
<evidence type="ECO:0000313" key="7">
    <source>
        <dbReference type="EMBL" id="SFZ84937.1"/>
    </source>
</evidence>
<dbReference type="AlphaFoldDB" id="A0A1K2HYH7"/>